<organism evidence="3 4">
    <name type="scientific">Rhipicephalus sanguineus</name>
    <name type="common">Brown dog tick</name>
    <name type="synonym">Ixodes sanguineus</name>
    <dbReference type="NCBI Taxonomy" id="34632"/>
    <lineage>
        <taxon>Eukaryota</taxon>
        <taxon>Metazoa</taxon>
        <taxon>Ecdysozoa</taxon>
        <taxon>Arthropoda</taxon>
        <taxon>Chelicerata</taxon>
        <taxon>Arachnida</taxon>
        <taxon>Acari</taxon>
        <taxon>Parasitiformes</taxon>
        <taxon>Ixodida</taxon>
        <taxon>Ixodoidea</taxon>
        <taxon>Ixodidae</taxon>
        <taxon>Rhipicephalinae</taxon>
        <taxon>Rhipicephalus</taxon>
        <taxon>Rhipicephalus</taxon>
    </lineage>
</organism>
<accession>A0A9D4YMQ3</accession>
<sequence length="579" mass="64281">MGHFNTNPAGNGDPGNGDSEGSGDQRNQRPSGDAVAVVAKASSCRQQAVRGHAGNVRSRLDQLAQLAQLRRAEQEVADARVRVRNLKNEMLTLQDENVQLRMALNRELKKAKYNIKWGQSNKKKHSSLANQSDVQDMPAKYKKKFRAILEQNKLLARALADAKARISELEGAGSRQQKIDSLALPQIKFWLEANVQLMHKMAANNTRVIKLLQDIMTPEQDISITNIADMDLSYSLERRRSLHPPGRHVYDEFGNVTVIPEESDSMIDKSEHPLNSVMIEEDPEVNWCSRVTIRRKNDNTRSPAGRRNSRLDTTPVVSDVDQDSDSAEPEFQVLDEEASILLREVMGQEKTVVCAEPVVLPPPDKEQGPSVDEYSAALSCRPKLPRTRVTSKDTNGLFSEDFLSSPMQTRQRTREPRKAPHRATCFVNEPEGKTKAPEDDGLGDMQPCTANTEVNVERNGDLPEKKKIEAGNDGGTVEKEVSQKADRLSKQARRTGKKLRSKAQEVSPAGTEPPPKSNGILNPKPMDMDVGAGSSTGEEGATQSLRRSSRRNLQPKSYKLPSTRTCTPRPSRYRASADT</sequence>
<feature type="region of interest" description="Disordered" evidence="2">
    <location>
        <begin position="397"/>
        <end position="579"/>
    </location>
</feature>
<dbReference type="VEuPathDB" id="VectorBase:RSAN_050474"/>
<feature type="region of interest" description="Disordered" evidence="2">
    <location>
        <begin position="298"/>
        <end position="329"/>
    </location>
</feature>
<keyword evidence="4" id="KW-1185">Reference proteome</keyword>
<feature type="compositionally biased region" description="Polar residues" evidence="2">
    <location>
        <begin position="533"/>
        <end position="543"/>
    </location>
</feature>
<feature type="compositionally biased region" description="Polar residues" evidence="2">
    <location>
        <begin position="552"/>
        <end position="568"/>
    </location>
</feature>
<gene>
    <name evidence="3" type="ORF">HPB52_009423</name>
</gene>
<evidence type="ECO:0000256" key="1">
    <source>
        <dbReference type="SAM" id="Coils"/>
    </source>
</evidence>
<evidence type="ECO:0008006" key="5">
    <source>
        <dbReference type="Google" id="ProtNLM"/>
    </source>
</evidence>
<evidence type="ECO:0000256" key="2">
    <source>
        <dbReference type="SAM" id="MobiDB-lite"/>
    </source>
</evidence>
<feature type="compositionally biased region" description="Basic residues" evidence="2">
    <location>
        <begin position="490"/>
        <end position="501"/>
    </location>
</feature>
<name>A0A9D4YMQ3_RHISA</name>
<evidence type="ECO:0000313" key="4">
    <source>
        <dbReference type="Proteomes" id="UP000821837"/>
    </source>
</evidence>
<comment type="caution">
    <text evidence="3">The sequence shown here is derived from an EMBL/GenBank/DDBJ whole genome shotgun (WGS) entry which is preliminary data.</text>
</comment>
<dbReference type="Proteomes" id="UP000821837">
    <property type="component" value="Chromosome 1"/>
</dbReference>
<dbReference type="EMBL" id="JABSTV010001245">
    <property type="protein sequence ID" value="KAH7983126.1"/>
    <property type="molecule type" value="Genomic_DNA"/>
</dbReference>
<feature type="region of interest" description="Disordered" evidence="2">
    <location>
        <begin position="1"/>
        <end position="33"/>
    </location>
</feature>
<reference evidence="3" key="2">
    <citation type="submission" date="2021-09" db="EMBL/GenBank/DDBJ databases">
        <authorList>
            <person name="Jia N."/>
            <person name="Wang J."/>
            <person name="Shi W."/>
            <person name="Du L."/>
            <person name="Sun Y."/>
            <person name="Zhan W."/>
            <person name="Jiang J."/>
            <person name="Wang Q."/>
            <person name="Zhang B."/>
            <person name="Ji P."/>
            <person name="Sakyi L.B."/>
            <person name="Cui X."/>
            <person name="Yuan T."/>
            <person name="Jiang B."/>
            <person name="Yang W."/>
            <person name="Lam T.T.-Y."/>
            <person name="Chang Q."/>
            <person name="Ding S."/>
            <person name="Wang X."/>
            <person name="Zhu J."/>
            <person name="Ruan X."/>
            <person name="Zhao L."/>
            <person name="Wei J."/>
            <person name="Que T."/>
            <person name="Du C."/>
            <person name="Cheng J."/>
            <person name="Dai P."/>
            <person name="Han X."/>
            <person name="Huang E."/>
            <person name="Gao Y."/>
            <person name="Liu J."/>
            <person name="Shao H."/>
            <person name="Ye R."/>
            <person name="Li L."/>
            <person name="Wei W."/>
            <person name="Wang X."/>
            <person name="Wang C."/>
            <person name="Huo Q."/>
            <person name="Li W."/>
            <person name="Guo W."/>
            <person name="Chen H."/>
            <person name="Chen S."/>
            <person name="Zhou L."/>
            <person name="Zhou L."/>
            <person name="Ni X."/>
            <person name="Tian J."/>
            <person name="Zhou Y."/>
            <person name="Sheng Y."/>
            <person name="Liu T."/>
            <person name="Pan Y."/>
            <person name="Xia L."/>
            <person name="Li J."/>
            <person name="Zhao F."/>
            <person name="Cao W."/>
        </authorList>
    </citation>
    <scope>NUCLEOTIDE SEQUENCE</scope>
    <source>
        <strain evidence="3">Rsan-2018</strain>
        <tissue evidence="3">Larvae</tissue>
    </source>
</reference>
<proteinExistence type="predicted"/>
<protein>
    <recommendedName>
        <fullName evidence="5">Shugoshin C-terminal domain-containing protein</fullName>
    </recommendedName>
</protein>
<feature type="compositionally biased region" description="Low complexity" evidence="2">
    <location>
        <begin position="1"/>
        <end position="11"/>
    </location>
</feature>
<dbReference type="AlphaFoldDB" id="A0A9D4YMQ3"/>
<reference evidence="3" key="1">
    <citation type="journal article" date="2020" name="Cell">
        <title>Large-Scale Comparative Analyses of Tick Genomes Elucidate Their Genetic Diversity and Vector Capacities.</title>
        <authorList>
            <consortium name="Tick Genome and Microbiome Consortium (TIGMIC)"/>
            <person name="Jia N."/>
            <person name="Wang J."/>
            <person name="Shi W."/>
            <person name="Du L."/>
            <person name="Sun Y."/>
            <person name="Zhan W."/>
            <person name="Jiang J.F."/>
            <person name="Wang Q."/>
            <person name="Zhang B."/>
            <person name="Ji P."/>
            <person name="Bell-Sakyi L."/>
            <person name="Cui X.M."/>
            <person name="Yuan T.T."/>
            <person name="Jiang B.G."/>
            <person name="Yang W.F."/>
            <person name="Lam T.T."/>
            <person name="Chang Q.C."/>
            <person name="Ding S.J."/>
            <person name="Wang X.J."/>
            <person name="Zhu J.G."/>
            <person name="Ruan X.D."/>
            <person name="Zhao L."/>
            <person name="Wei J.T."/>
            <person name="Ye R.Z."/>
            <person name="Que T.C."/>
            <person name="Du C.H."/>
            <person name="Zhou Y.H."/>
            <person name="Cheng J.X."/>
            <person name="Dai P.F."/>
            <person name="Guo W.B."/>
            <person name="Han X.H."/>
            <person name="Huang E.J."/>
            <person name="Li L.F."/>
            <person name="Wei W."/>
            <person name="Gao Y.C."/>
            <person name="Liu J.Z."/>
            <person name="Shao H.Z."/>
            <person name="Wang X."/>
            <person name="Wang C.C."/>
            <person name="Yang T.C."/>
            <person name="Huo Q.B."/>
            <person name="Li W."/>
            <person name="Chen H.Y."/>
            <person name="Chen S.E."/>
            <person name="Zhou L.G."/>
            <person name="Ni X.B."/>
            <person name="Tian J.H."/>
            <person name="Sheng Y."/>
            <person name="Liu T."/>
            <person name="Pan Y.S."/>
            <person name="Xia L.Y."/>
            <person name="Li J."/>
            <person name="Zhao F."/>
            <person name="Cao W.C."/>
        </authorList>
    </citation>
    <scope>NUCLEOTIDE SEQUENCE</scope>
    <source>
        <strain evidence="3">Rsan-2018</strain>
    </source>
</reference>
<evidence type="ECO:0000313" key="3">
    <source>
        <dbReference type="EMBL" id="KAH7983126.1"/>
    </source>
</evidence>
<feature type="compositionally biased region" description="Basic and acidic residues" evidence="2">
    <location>
        <begin position="455"/>
        <end position="489"/>
    </location>
</feature>
<feature type="coiled-coil region" evidence="1">
    <location>
        <begin position="69"/>
        <end position="103"/>
    </location>
</feature>
<keyword evidence="1" id="KW-0175">Coiled coil</keyword>
<feature type="compositionally biased region" description="Acidic residues" evidence="2">
    <location>
        <begin position="320"/>
        <end position="329"/>
    </location>
</feature>